<proteinExistence type="predicted"/>
<organism evidence="1 2">
    <name type="scientific">Cichorium intybus</name>
    <name type="common">Chicory</name>
    <dbReference type="NCBI Taxonomy" id="13427"/>
    <lineage>
        <taxon>Eukaryota</taxon>
        <taxon>Viridiplantae</taxon>
        <taxon>Streptophyta</taxon>
        <taxon>Embryophyta</taxon>
        <taxon>Tracheophyta</taxon>
        <taxon>Spermatophyta</taxon>
        <taxon>Magnoliopsida</taxon>
        <taxon>eudicotyledons</taxon>
        <taxon>Gunneridae</taxon>
        <taxon>Pentapetalae</taxon>
        <taxon>asterids</taxon>
        <taxon>campanulids</taxon>
        <taxon>Asterales</taxon>
        <taxon>Asteraceae</taxon>
        <taxon>Cichorioideae</taxon>
        <taxon>Cichorieae</taxon>
        <taxon>Cichoriinae</taxon>
        <taxon>Cichorium</taxon>
    </lineage>
</organism>
<sequence length="66" mass="7599">MSETSVALDNLHRQMKGLSLRLGSSEQTIKNCEKELEELGVSKENVEKQLRDEHYKVLSLINEKKI</sequence>
<reference evidence="2" key="1">
    <citation type="journal article" date="2022" name="Mol. Ecol. Resour.">
        <title>The genomes of chicory, endive, great burdock and yacon provide insights into Asteraceae palaeo-polyploidization history and plant inulin production.</title>
        <authorList>
            <person name="Fan W."/>
            <person name="Wang S."/>
            <person name="Wang H."/>
            <person name="Wang A."/>
            <person name="Jiang F."/>
            <person name="Liu H."/>
            <person name="Zhao H."/>
            <person name="Xu D."/>
            <person name="Zhang Y."/>
        </authorList>
    </citation>
    <scope>NUCLEOTIDE SEQUENCE [LARGE SCALE GENOMIC DNA]</scope>
    <source>
        <strain evidence="2">cv. Punajuju</strain>
    </source>
</reference>
<keyword evidence="2" id="KW-1185">Reference proteome</keyword>
<evidence type="ECO:0000313" key="2">
    <source>
        <dbReference type="Proteomes" id="UP001055811"/>
    </source>
</evidence>
<accession>A0ACB9BQZ0</accession>
<dbReference type="Proteomes" id="UP001055811">
    <property type="component" value="Linkage Group LG06"/>
</dbReference>
<name>A0ACB9BQZ0_CICIN</name>
<comment type="caution">
    <text evidence="1">The sequence shown here is derived from an EMBL/GenBank/DDBJ whole genome shotgun (WGS) entry which is preliminary data.</text>
</comment>
<gene>
    <name evidence="1" type="ORF">L2E82_36181</name>
</gene>
<reference evidence="1 2" key="2">
    <citation type="journal article" date="2022" name="Mol. Ecol. Resour.">
        <title>The genomes of chicory, endive, great burdock and yacon provide insights into Asteraceae paleo-polyploidization history and plant inulin production.</title>
        <authorList>
            <person name="Fan W."/>
            <person name="Wang S."/>
            <person name="Wang H."/>
            <person name="Wang A."/>
            <person name="Jiang F."/>
            <person name="Liu H."/>
            <person name="Zhao H."/>
            <person name="Xu D."/>
            <person name="Zhang Y."/>
        </authorList>
    </citation>
    <scope>NUCLEOTIDE SEQUENCE [LARGE SCALE GENOMIC DNA]</scope>
    <source>
        <strain evidence="2">cv. Punajuju</strain>
        <tissue evidence="1">Leaves</tissue>
    </source>
</reference>
<evidence type="ECO:0000313" key="1">
    <source>
        <dbReference type="EMBL" id="KAI3724407.1"/>
    </source>
</evidence>
<dbReference type="EMBL" id="CM042014">
    <property type="protein sequence ID" value="KAI3724407.1"/>
    <property type="molecule type" value="Genomic_DNA"/>
</dbReference>
<protein>
    <submittedName>
        <fullName evidence="1">Uncharacterized protein</fullName>
    </submittedName>
</protein>